<protein>
    <recommendedName>
        <fullName evidence="4">Phage holin family protein</fullName>
    </recommendedName>
</protein>
<evidence type="ECO:0008006" key="4">
    <source>
        <dbReference type="Google" id="ProtNLM"/>
    </source>
</evidence>
<sequence length="131" mass="13941">MDDPRIGADARTLPELVSQLTTDLATLVRKESELVRTEMTEKMHLAGKAVGEIVAGGVLLLAALGVLLAALVQALSEYMHPAFASLLVGVVVAAIGIVLVRAGMKMMKPENLTPDRSARQLQKDAQLVKGR</sequence>
<proteinExistence type="predicted"/>
<dbReference type="Proteomes" id="UP000001868">
    <property type="component" value="Chromosome"/>
</dbReference>
<keyword evidence="1" id="KW-0812">Transmembrane</keyword>
<keyword evidence="3" id="KW-1185">Reference proteome</keyword>
<evidence type="ECO:0000313" key="3">
    <source>
        <dbReference type="Proteomes" id="UP000001868"/>
    </source>
</evidence>
<gene>
    <name evidence="2" type="ordered locus">PHZ_c1049</name>
</gene>
<dbReference type="InterPro" id="IPR009937">
    <property type="entry name" value="Phage_holin_3_6"/>
</dbReference>
<name>B4RHK3_PHEZH</name>
<dbReference type="eggNOG" id="ENOG5032ZKH">
    <property type="taxonomic scope" value="Bacteria"/>
</dbReference>
<feature type="transmembrane region" description="Helical" evidence="1">
    <location>
        <begin position="78"/>
        <end position="100"/>
    </location>
</feature>
<accession>B4RHK3</accession>
<dbReference type="Pfam" id="PF07332">
    <property type="entry name" value="Phage_holin_3_6"/>
    <property type="match status" value="1"/>
</dbReference>
<evidence type="ECO:0000256" key="1">
    <source>
        <dbReference type="SAM" id="Phobius"/>
    </source>
</evidence>
<dbReference type="EMBL" id="CP000747">
    <property type="protein sequence ID" value="ACG77463.1"/>
    <property type="molecule type" value="Genomic_DNA"/>
</dbReference>
<dbReference type="HOGENOM" id="CLU_106273_6_1_5"/>
<reference evidence="2 3" key="1">
    <citation type="journal article" date="2008" name="BMC Genomics">
        <title>Complete genome of Phenylobacterium zucineum - a novel facultative intracellular bacterium isolated from human erythroleukemia cell line K562.</title>
        <authorList>
            <person name="Luo Y."/>
            <person name="Xu X."/>
            <person name="Ding Z."/>
            <person name="Liu Z."/>
            <person name="Zhang B."/>
            <person name="Yan Z."/>
            <person name="Sun J."/>
            <person name="Hu S."/>
            <person name="Hu X."/>
        </authorList>
    </citation>
    <scope>NUCLEOTIDE SEQUENCE [LARGE SCALE GENOMIC DNA]</scope>
    <source>
        <strain evidence="2 3">HLK1</strain>
    </source>
</reference>
<feature type="transmembrane region" description="Helical" evidence="1">
    <location>
        <begin position="49"/>
        <end position="72"/>
    </location>
</feature>
<dbReference type="STRING" id="450851.PHZ_c1049"/>
<evidence type="ECO:0000313" key="2">
    <source>
        <dbReference type="EMBL" id="ACG77463.1"/>
    </source>
</evidence>
<keyword evidence="1" id="KW-0472">Membrane</keyword>
<keyword evidence="1" id="KW-1133">Transmembrane helix</keyword>
<organism evidence="2 3">
    <name type="scientific">Phenylobacterium zucineum (strain HLK1)</name>
    <dbReference type="NCBI Taxonomy" id="450851"/>
    <lineage>
        <taxon>Bacteria</taxon>
        <taxon>Pseudomonadati</taxon>
        <taxon>Pseudomonadota</taxon>
        <taxon>Alphaproteobacteria</taxon>
        <taxon>Caulobacterales</taxon>
        <taxon>Caulobacteraceae</taxon>
        <taxon>Phenylobacterium</taxon>
    </lineage>
</organism>
<dbReference type="OrthoDB" id="7376584at2"/>
<dbReference type="AlphaFoldDB" id="B4RHK3"/>
<dbReference type="KEGG" id="pzu:PHZ_c1049"/>
<dbReference type="RefSeq" id="WP_012521609.1">
    <property type="nucleotide sequence ID" value="NC_011144.1"/>
</dbReference>